<feature type="transmembrane region" description="Helical" evidence="6">
    <location>
        <begin position="432"/>
        <end position="452"/>
    </location>
</feature>
<evidence type="ECO:0000256" key="6">
    <source>
        <dbReference type="SAM" id="Phobius"/>
    </source>
</evidence>
<organism evidence="7 8">
    <name type="scientific">Thalassotalea profundi</name>
    <dbReference type="NCBI Taxonomy" id="2036687"/>
    <lineage>
        <taxon>Bacteria</taxon>
        <taxon>Pseudomonadati</taxon>
        <taxon>Pseudomonadota</taxon>
        <taxon>Gammaproteobacteria</taxon>
        <taxon>Alteromonadales</taxon>
        <taxon>Colwelliaceae</taxon>
        <taxon>Thalassotalea</taxon>
    </lineage>
</organism>
<reference evidence="8" key="1">
    <citation type="journal article" date="2019" name="Int. J. Syst. Evol. Microbiol.">
        <title>The Global Catalogue of Microorganisms (GCM) 10K type strain sequencing project: providing services to taxonomists for standard genome sequencing and annotation.</title>
        <authorList>
            <consortium name="The Broad Institute Genomics Platform"/>
            <consortium name="The Broad Institute Genome Sequencing Center for Infectious Disease"/>
            <person name="Wu L."/>
            <person name="Ma J."/>
        </authorList>
    </citation>
    <scope>NUCLEOTIDE SEQUENCE [LARGE SCALE GENOMIC DNA]</scope>
    <source>
        <strain evidence="8">CGMCC 1.15922</strain>
    </source>
</reference>
<comment type="caution">
    <text evidence="7">The sequence shown here is derived from an EMBL/GenBank/DDBJ whole genome shotgun (WGS) entry which is preliminary data.</text>
</comment>
<evidence type="ECO:0000256" key="4">
    <source>
        <dbReference type="ARBA" id="ARBA00022989"/>
    </source>
</evidence>
<dbReference type="PANTHER" id="PTHR30250">
    <property type="entry name" value="PST FAMILY PREDICTED COLANIC ACID TRANSPORTER"/>
    <property type="match status" value="1"/>
</dbReference>
<keyword evidence="3 6" id="KW-0812">Transmembrane</keyword>
<feature type="transmembrane region" description="Helical" evidence="6">
    <location>
        <begin position="12"/>
        <end position="35"/>
    </location>
</feature>
<dbReference type="InterPro" id="IPR002797">
    <property type="entry name" value="Polysacc_synth"/>
</dbReference>
<gene>
    <name evidence="7" type="ORF">GCM10011501_18710</name>
</gene>
<feature type="transmembrane region" description="Helical" evidence="6">
    <location>
        <begin position="181"/>
        <end position="201"/>
    </location>
</feature>
<keyword evidence="4 6" id="KW-1133">Transmembrane helix</keyword>
<dbReference type="InterPro" id="IPR050833">
    <property type="entry name" value="Poly_Biosynth_Transport"/>
</dbReference>
<dbReference type="Proteomes" id="UP000626370">
    <property type="component" value="Unassembled WGS sequence"/>
</dbReference>
<feature type="transmembrane region" description="Helical" evidence="6">
    <location>
        <begin position="122"/>
        <end position="143"/>
    </location>
</feature>
<evidence type="ECO:0000313" key="8">
    <source>
        <dbReference type="Proteomes" id="UP000626370"/>
    </source>
</evidence>
<evidence type="ECO:0000313" key="7">
    <source>
        <dbReference type="EMBL" id="GHE89423.1"/>
    </source>
</evidence>
<feature type="transmembrane region" description="Helical" evidence="6">
    <location>
        <begin position="337"/>
        <end position="357"/>
    </location>
</feature>
<dbReference type="PANTHER" id="PTHR30250:SF26">
    <property type="entry name" value="PSMA PROTEIN"/>
    <property type="match status" value="1"/>
</dbReference>
<dbReference type="EMBL" id="BNAH01000006">
    <property type="protein sequence ID" value="GHE89423.1"/>
    <property type="molecule type" value="Genomic_DNA"/>
</dbReference>
<keyword evidence="5 6" id="KW-0472">Membrane</keyword>
<dbReference type="Pfam" id="PF01943">
    <property type="entry name" value="Polysacc_synt"/>
    <property type="match status" value="1"/>
</dbReference>
<protein>
    <recommendedName>
        <fullName evidence="9">Polysaccharide biosynthesis protein C-terminal domain-containing protein</fullName>
    </recommendedName>
</protein>
<name>A0ABQ3IU86_9GAMM</name>
<feature type="transmembrane region" description="Helical" evidence="6">
    <location>
        <begin position="394"/>
        <end position="420"/>
    </location>
</feature>
<keyword evidence="2" id="KW-1003">Cell membrane</keyword>
<feature type="transmembrane region" description="Helical" evidence="6">
    <location>
        <begin position="369"/>
        <end position="388"/>
    </location>
</feature>
<evidence type="ECO:0000256" key="1">
    <source>
        <dbReference type="ARBA" id="ARBA00004651"/>
    </source>
</evidence>
<sequence>MSTKKLFLKSSVFRFIERIILVVSSLLLTPYFINVIGAEGYGFWLLILSIIGWFNIIELGFPSAVQRHTILALEKDNPEAVNTVFSTSVALFGCLGLAATALLAGVGIFSSTFFGETVDADALKLALFVLSAKILMDFLMNPFHGFITAFLRLDIDSNLVILNVIIKSVLIFLLIPTLNIWGAIIATLFSDVLTNGLKIYYIKKLYPKLSFNFKYVSKDEIKSLFAFSKHVVANGIANTLNSKADPFIVTKLIGLSSVAVYGVANRLAEHIKSFVFTVNGFLSPVFMRKMSKNESLDDLFHNAIMINLFFACVFSAPLIILGKAFIILWVGDEFAPAANILYFLIFTFFCQAIYTSVNQVLLAQAQHKYISLVSLFGAITNISLSIILGLKYGLIGVAVGTSIGSFIANIVLSLWLYSYYNKLKLWLIIRKLFLANVLVFGVGLYIAFSMTTVTWFELVLYGAVSFVVFLILSWLLVLDSNLRKVSGHYFISISNKLLNKL</sequence>
<proteinExistence type="predicted"/>
<accession>A0ABQ3IU86</accession>
<evidence type="ECO:0000256" key="5">
    <source>
        <dbReference type="ARBA" id="ARBA00023136"/>
    </source>
</evidence>
<feature type="transmembrane region" description="Helical" evidence="6">
    <location>
        <begin position="41"/>
        <end position="61"/>
    </location>
</feature>
<dbReference type="RefSeq" id="WP_189377998.1">
    <property type="nucleotide sequence ID" value="NZ_BNAH01000006.1"/>
</dbReference>
<feature type="transmembrane region" description="Helical" evidence="6">
    <location>
        <begin position="155"/>
        <end position="175"/>
    </location>
</feature>
<evidence type="ECO:0008006" key="9">
    <source>
        <dbReference type="Google" id="ProtNLM"/>
    </source>
</evidence>
<feature type="transmembrane region" description="Helical" evidence="6">
    <location>
        <begin position="308"/>
        <end position="331"/>
    </location>
</feature>
<feature type="transmembrane region" description="Helical" evidence="6">
    <location>
        <begin position="82"/>
        <end position="110"/>
    </location>
</feature>
<comment type="subcellular location">
    <subcellularLocation>
        <location evidence="1">Cell membrane</location>
        <topology evidence="1">Multi-pass membrane protein</topology>
    </subcellularLocation>
</comment>
<keyword evidence="8" id="KW-1185">Reference proteome</keyword>
<evidence type="ECO:0000256" key="3">
    <source>
        <dbReference type="ARBA" id="ARBA00022692"/>
    </source>
</evidence>
<feature type="transmembrane region" description="Helical" evidence="6">
    <location>
        <begin position="458"/>
        <end position="478"/>
    </location>
</feature>
<evidence type="ECO:0000256" key="2">
    <source>
        <dbReference type="ARBA" id="ARBA00022475"/>
    </source>
</evidence>